<dbReference type="Pfam" id="PF13649">
    <property type="entry name" value="Methyltransf_25"/>
    <property type="match status" value="1"/>
</dbReference>
<dbReference type="AlphaFoldDB" id="A0A921AXV8"/>
<gene>
    <name evidence="2" type="ORF">K8W16_09510</name>
</gene>
<accession>A0A921AXV8</accession>
<evidence type="ECO:0000259" key="1">
    <source>
        <dbReference type="Pfam" id="PF13649"/>
    </source>
</evidence>
<dbReference type="GO" id="GO:0008168">
    <property type="term" value="F:methyltransferase activity"/>
    <property type="evidence" value="ECO:0007669"/>
    <property type="project" value="UniProtKB-KW"/>
</dbReference>
<dbReference type="GO" id="GO:0032259">
    <property type="term" value="P:methylation"/>
    <property type="evidence" value="ECO:0007669"/>
    <property type="project" value="UniProtKB-KW"/>
</dbReference>
<protein>
    <submittedName>
        <fullName evidence="2">Class I SAM-dependent methyltransferase</fullName>
    </submittedName>
</protein>
<sequence length="274" mass="29406">MAEFRRQFLSVARQKVLHQLISGWHRRGATLLQVGLNAGFSPEFFWEAGFDVTAVDRSPACLAAAREQTGPRVEYVCGAPDFLPFENGSFDYAVLVHHGLRAGEAGRAVLEEALRVAARGIIIMEWNSFSLAGAPKSVQSRWAGPGLGEGEAARAVSVRELYGMVRRACPGLSVSLVSALPLWEGTWPDGAQGMRAALRRAAAPLNLTPLPLPVGALLGMRVDWAPVPLTPIGMLKSAAASLCAPPQRAREGAMGRVCPCTAEGRAKRRGEKMR</sequence>
<reference evidence="2" key="1">
    <citation type="journal article" date="2021" name="PeerJ">
        <title>Extensive microbial diversity within the chicken gut microbiome revealed by metagenomics and culture.</title>
        <authorList>
            <person name="Gilroy R."/>
            <person name="Ravi A."/>
            <person name="Getino M."/>
            <person name="Pursley I."/>
            <person name="Horton D.L."/>
            <person name="Alikhan N.F."/>
            <person name="Baker D."/>
            <person name="Gharbi K."/>
            <person name="Hall N."/>
            <person name="Watson M."/>
            <person name="Adriaenssens E.M."/>
            <person name="Foster-Nyarko E."/>
            <person name="Jarju S."/>
            <person name="Secka A."/>
            <person name="Antonio M."/>
            <person name="Oren A."/>
            <person name="Chaudhuri R.R."/>
            <person name="La Ragione R."/>
            <person name="Hildebrand F."/>
            <person name="Pallen M.J."/>
        </authorList>
    </citation>
    <scope>NUCLEOTIDE SEQUENCE</scope>
    <source>
        <strain evidence="2">ChiGjej2B2-19336</strain>
    </source>
</reference>
<feature type="domain" description="Methyltransferase" evidence="1">
    <location>
        <begin position="32"/>
        <end position="119"/>
    </location>
</feature>
<evidence type="ECO:0000313" key="3">
    <source>
        <dbReference type="Proteomes" id="UP000698963"/>
    </source>
</evidence>
<dbReference type="SUPFAM" id="SSF53335">
    <property type="entry name" value="S-adenosyl-L-methionine-dependent methyltransferases"/>
    <property type="match status" value="1"/>
</dbReference>
<dbReference type="InterPro" id="IPR029063">
    <property type="entry name" value="SAM-dependent_MTases_sf"/>
</dbReference>
<dbReference type="Gene3D" id="3.40.50.150">
    <property type="entry name" value="Vaccinia Virus protein VP39"/>
    <property type="match status" value="1"/>
</dbReference>
<organism evidence="2 3">
    <name type="scientific">Mailhella massiliensis</name>
    <dbReference type="NCBI Taxonomy" id="1903261"/>
    <lineage>
        <taxon>Bacteria</taxon>
        <taxon>Pseudomonadati</taxon>
        <taxon>Thermodesulfobacteriota</taxon>
        <taxon>Desulfovibrionia</taxon>
        <taxon>Desulfovibrionales</taxon>
        <taxon>Desulfovibrionaceae</taxon>
        <taxon>Mailhella</taxon>
    </lineage>
</organism>
<reference evidence="2" key="2">
    <citation type="submission" date="2021-09" db="EMBL/GenBank/DDBJ databases">
        <authorList>
            <person name="Gilroy R."/>
        </authorList>
    </citation>
    <scope>NUCLEOTIDE SEQUENCE</scope>
    <source>
        <strain evidence="2">ChiGjej2B2-19336</strain>
    </source>
</reference>
<dbReference type="EMBL" id="DYZA01000190">
    <property type="protein sequence ID" value="HJD97867.1"/>
    <property type="molecule type" value="Genomic_DNA"/>
</dbReference>
<dbReference type="RefSeq" id="WP_304122949.1">
    <property type="nucleotide sequence ID" value="NZ_DYZA01000190.1"/>
</dbReference>
<dbReference type="CDD" id="cd02440">
    <property type="entry name" value="AdoMet_MTases"/>
    <property type="match status" value="1"/>
</dbReference>
<keyword evidence="2" id="KW-0489">Methyltransferase</keyword>
<name>A0A921AXV8_9BACT</name>
<evidence type="ECO:0000313" key="2">
    <source>
        <dbReference type="EMBL" id="HJD97867.1"/>
    </source>
</evidence>
<proteinExistence type="predicted"/>
<keyword evidence="2" id="KW-0808">Transferase</keyword>
<dbReference type="Proteomes" id="UP000698963">
    <property type="component" value="Unassembled WGS sequence"/>
</dbReference>
<dbReference type="InterPro" id="IPR041698">
    <property type="entry name" value="Methyltransf_25"/>
</dbReference>
<comment type="caution">
    <text evidence="2">The sequence shown here is derived from an EMBL/GenBank/DDBJ whole genome shotgun (WGS) entry which is preliminary data.</text>
</comment>